<evidence type="ECO:0000313" key="1">
    <source>
        <dbReference type="EMBL" id="JAD61876.1"/>
    </source>
</evidence>
<accession>A0A0A9BEV1</accession>
<reference evidence="1" key="1">
    <citation type="submission" date="2014-09" db="EMBL/GenBank/DDBJ databases">
        <authorList>
            <person name="Magalhaes I.L.F."/>
            <person name="Oliveira U."/>
            <person name="Santos F.R."/>
            <person name="Vidigal T.H.D.A."/>
            <person name="Brescovit A.D."/>
            <person name="Santos A.J."/>
        </authorList>
    </citation>
    <scope>NUCLEOTIDE SEQUENCE</scope>
    <source>
        <tissue evidence="1">Shoot tissue taken approximately 20 cm above the soil surface</tissue>
    </source>
</reference>
<dbReference type="AlphaFoldDB" id="A0A0A9BEV1"/>
<name>A0A0A9BEV1_ARUDO</name>
<proteinExistence type="predicted"/>
<organism evidence="1">
    <name type="scientific">Arundo donax</name>
    <name type="common">Giant reed</name>
    <name type="synonym">Donax arundinaceus</name>
    <dbReference type="NCBI Taxonomy" id="35708"/>
    <lineage>
        <taxon>Eukaryota</taxon>
        <taxon>Viridiplantae</taxon>
        <taxon>Streptophyta</taxon>
        <taxon>Embryophyta</taxon>
        <taxon>Tracheophyta</taxon>
        <taxon>Spermatophyta</taxon>
        <taxon>Magnoliopsida</taxon>
        <taxon>Liliopsida</taxon>
        <taxon>Poales</taxon>
        <taxon>Poaceae</taxon>
        <taxon>PACMAD clade</taxon>
        <taxon>Arundinoideae</taxon>
        <taxon>Arundineae</taxon>
        <taxon>Arundo</taxon>
    </lineage>
</organism>
<protein>
    <submittedName>
        <fullName evidence="1">Uncharacterized protein</fullName>
    </submittedName>
</protein>
<sequence>MSDILARCMPFEACCSCTVFFAYI</sequence>
<dbReference type="EMBL" id="GBRH01236019">
    <property type="protein sequence ID" value="JAD61876.1"/>
    <property type="molecule type" value="Transcribed_RNA"/>
</dbReference>
<reference evidence="1" key="2">
    <citation type="journal article" date="2015" name="Data Brief">
        <title>Shoot transcriptome of the giant reed, Arundo donax.</title>
        <authorList>
            <person name="Barrero R.A."/>
            <person name="Guerrero F.D."/>
            <person name="Moolhuijzen P."/>
            <person name="Goolsby J.A."/>
            <person name="Tidwell J."/>
            <person name="Bellgard S.E."/>
            <person name="Bellgard M.I."/>
        </authorList>
    </citation>
    <scope>NUCLEOTIDE SEQUENCE</scope>
    <source>
        <tissue evidence="1">Shoot tissue taken approximately 20 cm above the soil surface</tissue>
    </source>
</reference>